<evidence type="ECO:0000259" key="1">
    <source>
        <dbReference type="PROSITE" id="PS51459"/>
    </source>
</evidence>
<reference evidence="2" key="1">
    <citation type="submission" date="2018-03" db="EMBL/GenBank/DDBJ databases">
        <authorList>
            <person name="Nunes O.C."/>
            <person name="Lopes A.R."/>
            <person name="Froufe H."/>
            <person name="Munoz-Merida A."/>
            <person name="Barroso C."/>
            <person name="Egas C."/>
        </authorList>
    </citation>
    <scope>NUCLEOTIDE SEQUENCE</scope>
    <source>
        <strain evidence="2">ON4</strain>
    </source>
</reference>
<dbReference type="Gene3D" id="1.10.3290.10">
    <property type="entry name" value="Fido-like domain"/>
    <property type="match status" value="1"/>
</dbReference>
<dbReference type="Proteomes" id="UP001170379">
    <property type="component" value="Unassembled WGS sequence"/>
</dbReference>
<dbReference type="PROSITE" id="PS51459">
    <property type="entry name" value="FIDO"/>
    <property type="match status" value="1"/>
</dbReference>
<sequence length="207" mass="23921">MSFDPGYGETPVPFDELDALLPEARASLPEPITRAAVYDLEQAVEATVKEELLMAAFEGELQLEELLSDAYLRELHGLLYRDIWSWAGRYRRHDFNIGIDWHAIPTEMRGALDNIRYRWENTSDWTPRELGIAVHAECVRIHPFVDGNGRSTRLFADLVFAAAQDTEIIEAYDWQIDKGRYIELLRAYDQHRDSRDLAEFVSTYPIS</sequence>
<feature type="domain" description="Fido" evidence="1">
    <location>
        <begin position="67"/>
        <end position="203"/>
    </location>
</feature>
<accession>A0ABT7C9K9</accession>
<dbReference type="Pfam" id="PF02661">
    <property type="entry name" value="Fic"/>
    <property type="match status" value="1"/>
</dbReference>
<protein>
    <submittedName>
        <fullName evidence="2">Cell filamentation protein Fic</fullName>
    </submittedName>
</protein>
<dbReference type="EMBL" id="PXVD01000017">
    <property type="protein sequence ID" value="MDJ1371883.1"/>
    <property type="molecule type" value="Genomic_DNA"/>
</dbReference>
<organism evidence="2 3">
    <name type="scientific">Gulosibacter molinativorax</name>
    <dbReference type="NCBI Taxonomy" id="256821"/>
    <lineage>
        <taxon>Bacteria</taxon>
        <taxon>Bacillati</taxon>
        <taxon>Actinomycetota</taxon>
        <taxon>Actinomycetes</taxon>
        <taxon>Micrococcales</taxon>
        <taxon>Microbacteriaceae</taxon>
        <taxon>Gulosibacter</taxon>
    </lineage>
</organism>
<dbReference type="PANTHER" id="PTHR13504:SF38">
    <property type="entry name" value="FIDO DOMAIN-CONTAINING PROTEIN"/>
    <property type="match status" value="1"/>
</dbReference>
<comment type="caution">
    <text evidence="2">The sequence shown here is derived from an EMBL/GenBank/DDBJ whole genome shotgun (WGS) entry which is preliminary data.</text>
</comment>
<name>A0ABT7C9K9_9MICO</name>
<evidence type="ECO:0000313" key="2">
    <source>
        <dbReference type="EMBL" id="MDJ1371883.1"/>
    </source>
</evidence>
<dbReference type="InterPro" id="IPR036597">
    <property type="entry name" value="Fido-like_dom_sf"/>
</dbReference>
<proteinExistence type="predicted"/>
<evidence type="ECO:0000313" key="3">
    <source>
        <dbReference type="Proteomes" id="UP001170379"/>
    </source>
</evidence>
<dbReference type="InterPro" id="IPR040198">
    <property type="entry name" value="Fido_containing"/>
</dbReference>
<dbReference type="RefSeq" id="WP_026937224.1">
    <property type="nucleotide sequence ID" value="NZ_CP028426.1"/>
</dbReference>
<dbReference type="PANTHER" id="PTHR13504">
    <property type="entry name" value="FIDO DOMAIN-CONTAINING PROTEIN DDB_G0283145"/>
    <property type="match status" value="1"/>
</dbReference>
<dbReference type="SUPFAM" id="SSF140931">
    <property type="entry name" value="Fic-like"/>
    <property type="match status" value="1"/>
</dbReference>
<keyword evidence="3" id="KW-1185">Reference proteome</keyword>
<dbReference type="InterPro" id="IPR003812">
    <property type="entry name" value="Fido"/>
</dbReference>
<reference evidence="2" key="2">
    <citation type="journal article" date="2022" name="Sci. Rep.">
        <title>In silico prediction of the enzymes involved in the degradation of the herbicide molinate by Gulosibacter molinativorax ON4T.</title>
        <authorList>
            <person name="Lopes A.R."/>
            <person name="Bunin E."/>
            <person name="Viana A.T."/>
            <person name="Froufe H."/>
            <person name="Munoz-Merida A."/>
            <person name="Pinho D."/>
            <person name="Figueiredo J."/>
            <person name="Barroso C."/>
            <person name="Vaz-Moreira I."/>
            <person name="Bellanger X."/>
            <person name="Egas C."/>
            <person name="Nunes O.C."/>
        </authorList>
    </citation>
    <scope>NUCLEOTIDE SEQUENCE</scope>
    <source>
        <strain evidence="2">ON4</strain>
    </source>
</reference>
<gene>
    <name evidence="2" type="ORF">C7K25_10975</name>
</gene>